<dbReference type="PROSITE" id="PS51704">
    <property type="entry name" value="GP_PDE"/>
    <property type="match status" value="1"/>
</dbReference>
<organism evidence="3 4">
    <name type="scientific">Halalkalibacillus sediminis</name>
    <dbReference type="NCBI Taxonomy" id="2018042"/>
    <lineage>
        <taxon>Bacteria</taxon>
        <taxon>Bacillati</taxon>
        <taxon>Bacillota</taxon>
        <taxon>Bacilli</taxon>
        <taxon>Bacillales</taxon>
        <taxon>Bacillaceae</taxon>
        <taxon>Halalkalibacillus</taxon>
    </lineage>
</organism>
<dbReference type="EMBL" id="PJNH01000001">
    <property type="protein sequence ID" value="PKR78780.1"/>
    <property type="molecule type" value="Genomic_DNA"/>
</dbReference>
<evidence type="ECO:0000313" key="4">
    <source>
        <dbReference type="Proteomes" id="UP000243524"/>
    </source>
</evidence>
<feature type="transmembrane region" description="Helical" evidence="1">
    <location>
        <begin position="12"/>
        <end position="30"/>
    </location>
</feature>
<comment type="caution">
    <text evidence="3">The sequence shown here is derived from an EMBL/GenBank/DDBJ whole genome shotgun (WGS) entry which is preliminary data.</text>
</comment>
<keyword evidence="1" id="KW-1133">Transmembrane helix</keyword>
<keyword evidence="1" id="KW-0472">Membrane</keyword>
<dbReference type="InterPro" id="IPR017946">
    <property type="entry name" value="PLC-like_Pdiesterase_TIM-brl"/>
</dbReference>
<accession>A0A2I0QXE4</accession>
<keyword evidence="4" id="KW-1185">Reference proteome</keyword>
<dbReference type="OrthoDB" id="384721at2"/>
<dbReference type="Proteomes" id="UP000243524">
    <property type="component" value="Unassembled WGS sequence"/>
</dbReference>
<dbReference type="AlphaFoldDB" id="A0A2I0QXE4"/>
<evidence type="ECO:0000313" key="3">
    <source>
        <dbReference type="EMBL" id="PKR78780.1"/>
    </source>
</evidence>
<feature type="domain" description="GP-PDE" evidence="2">
    <location>
        <begin position="46"/>
        <end position="300"/>
    </location>
</feature>
<keyword evidence="1" id="KW-0812">Transmembrane</keyword>
<dbReference type="GO" id="GO:0006629">
    <property type="term" value="P:lipid metabolic process"/>
    <property type="evidence" value="ECO:0007669"/>
    <property type="project" value="InterPro"/>
</dbReference>
<name>A0A2I0QXE4_9BACI</name>
<dbReference type="Pfam" id="PF03009">
    <property type="entry name" value="GDPD"/>
    <property type="match status" value="1"/>
</dbReference>
<dbReference type="GO" id="GO:0008081">
    <property type="term" value="F:phosphoric diester hydrolase activity"/>
    <property type="evidence" value="ECO:0007669"/>
    <property type="project" value="InterPro"/>
</dbReference>
<dbReference type="PANTHER" id="PTHR46211:SF14">
    <property type="entry name" value="GLYCEROPHOSPHODIESTER PHOSPHODIESTERASE"/>
    <property type="match status" value="1"/>
</dbReference>
<dbReference type="CDD" id="cd08561">
    <property type="entry name" value="GDPD_cytoplasmic_ScUgpQ2_like"/>
    <property type="match status" value="1"/>
</dbReference>
<dbReference type="RefSeq" id="WP_101330524.1">
    <property type="nucleotide sequence ID" value="NZ_PJNH01000001.1"/>
</dbReference>
<dbReference type="InterPro" id="IPR030395">
    <property type="entry name" value="GP_PDE_dom"/>
</dbReference>
<protein>
    <submittedName>
        <fullName evidence="3">Glycerophosphodiester phosphodiesterase</fullName>
    </submittedName>
</protein>
<dbReference type="SUPFAM" id="SSF51695">
    <property type="entry name" value="PLC-like phosphodiesterases"/>
    <property type="match status" value="1"/>
</dbReference>
<evidence type="ECO:0000256" key="1">
    <source>
        <dbReference type="SAM" id="Phobius"/>
    </source>
</evidence>
<dbReference type="Gene3D" id="3.20.20.190">
    <property type="entry name" value="Phosphatidylinositol (PI) phosphodiesterase"/>
    <property type="match status" value="1"/>
</dbReference>
<proteinExistence type="predicted"/>
<evidence type="ECO:0000259" key="2">
    <source>
        <dbReference type="PROSITE" id="PS51704"/>
    </source>
</evidence>
<sequence length="304" mass="34800">MENNKIKKWNKIGLSTLTILGILYIVLNWLPLHSVEVKPFFDQEDPLVIAHQGGEHLAPSSTMEAFENAVELGVDVLETDLHISKDGYLVAIHDPTVDRTTDSSGLVAEMTLDELKSLDAGYYFKDEQEQFPFRDQDVQLITVEELFEAFPDMKFEFEIKDTNPYDRMEEISERLASLITEHQMKDQVLIASFDQEILDTFKEYAPGVALVGGRQEVTKFVVFHKFFVRNLYRPDVDAVQVPLEESGFDLTSENIIDGADRIDLQLHYWTINDQDQMRDLLEAGADGILTDRPDLLLEVIEELK</sequence>
<gene>
    <name evidence="3" type="ORF">CEY16_03225</name>
</gene>
<dbReference type="PANTHER" id="PTHR46211">
    <property type="entry name" value="GLYCEROPHOSPHORYL DIESTER PHOSPHODIESTERASE"/>
    <property type="match status" value="1"/>
</dbReference>
<reference evidence="3 4" key="1">
    <citation type="submission" date="2017-06" db="EMBL/GenBank/DDBJ databases">
        <title>the draft geome sequence of Illustriluteabacillus marina B3227.</title>
        <authorList>
            <person name="He R.-H."/>
            <person name="Du Z.-J."/>
        </authorList>
    </citation>
    <scope>NUCLEOTIDE SEQUENCE [LARGE SCALE GENOMIC DNA]</scope>
    <source>
        <strain evidence="3 4">B3227</strain>
    </source>
</reference>